<dbReference type="InterPro" id="IPR026889">
    <property type="entry name" value="Zn_Tnp"/>
</dbReference>
<feature type="non-terminal residue" evidence="3">
    <location>
        <position position="285"/>
    </location>
</feature>
<feature type="domain" description="Transposase zinc-binding" evidence="2">
    <location>
        <begin position="8"/>
        <end position="98"/>
    </location>
</feature>
<organism evidence="3 4">
    <name type="scientific">Thalassobacterium maritimum</name>
    <dbReference type="NCBI Taxonomy" id="3041265"/>
    <lineage>
        <taxon>Bacteria</taxon>
        <taxon>Pseudomonadati</taxon>
        <taxon>Verrucomicrobiota</taxon>
        <taxon>Opitutia</taxon>
        <taxon>Puniceicoccales</taxon>
        <taxon>Coraliomargaritaceae</taxon>
        <taxon>Thalassobacterium</taxon>
    </lineage>
</organism>
<dbReference type="EMBL" id="JARXHW010000160">
    <property type="protein sequence ID" value="MDQ8209777.1"/>
    <property type="molecule type" value="Genomic_DNA"/>
</dbReference>
<dbReference type="InterPro" id="IPR007069">
    <property type="entry name" value="Transposase_32"/>
</dbReference>
<dbReference type="PANTHER" id="PTHR37023:SF1">
    <property type="entry name" value="ISSOD25 TRANSPOSASE TNPA_ISSOD25"/>
    <property type="match status" value="1"/>
</dbReference>
<proteinExistence type="predicted"/>
<comment type="caution">
    <text evidence="3">The sequence shown here is derived from an EMBL/GenBank/DDBJ whole genome shotgun (WGS) entry which is preliminary data.</text>
</comment>
<dbReference type="PANTHER" id="PTHR37023">
    <property type="entry name" value="TRANSPOSASE"/>
    <property type="match status" value="1"/>
</dbReference>
<evidence type="ECO:0000313" key="4">
    <source>
        <dbReference type="Proteomes" id="UP001225316"/>
    </source>
</evidence>
<evidence type="ECO:0000259" key="2">
    <source>
        <dbReference type="Pfam" id="PF14319"/>
    </source>
</evidence>
<evidence type="ECO:0000313" key="3">
    <source>
        <dbReference type="EMBL" id="MDQ8209777.1"/>
    </source>
</evidence>
<keyword evidence="4" id="KW-1185">Reference proteome</keyword>
<dbReference type="RefSeq" id="WP_308952695.1">
    <property type="nucleotide sequence ID" value="NZ_JARXHW010000160.1"/>
</dbReference>
<sequence>MPRLAQVVRRFGPAYLKRRGGRVPAHQRKALHAIESCRTQRLGGIRRACQHCGHAHVRWHSCRNRHCPRCQQGKQQEWIAARLRELPPVPYAHLVFTVPGALAEHCRAQPEALYRALFEAASQSVLRLAKERYGIKPGMIAVLHTWGQNLHFHPHIHLIVTAGGMTRQGTWKPTPQGYFLPVRALSAIFRAKCFAALERQGQSLPEKKLPKQWVVHARAPQAEPGSILLYLARYVYRVALDESRIQSIDTDSVTFRYKDYADRARTKSMTLNGQEFLRRFLQHIL</sequence>
<feature type="domain" description="Transposase IS801/IS1294" evidence="1">
    <location>
        <begin position="138"/>
        <end position="285"/>
    </location>
</feature>
<name>A0ABU1B1W7_9BACT</name>
<gene>
    <name evidence="3" type="ORF">QEH52_19820</name>
</gene>
<dbReference type="Pfam" id="PF04986">
    <property type="entry name" value="Y2_Tnp"/>
    <property type="match status" value="1"/>
</dbReference>
<protein>
    <submittedName>
        <fullName evidence="3">Transposase</fullName>
    </submittedName>
</protein>
<evidence type="ECO:0000259" key="1">
    <source>
        <dbReference type="Pfam" id="PF04986"/>
    </source>
</evidence>
<dbReference type="Proteomes" id="UP001225316">
    <property type="component" value="Unassembled WGS sequence"/>
</dbReference>
<reference evidence="3 4" key="1">
    <citation type="submission" date="2023-04" db="EMBL/GenBank/DDBJ databases">
        <title>A novel bacteria isolated from coastal sediment.</title>
        <authorList>
            <person name="Liu X.-J."/>
            <person name="Du Z.-J."/>
        </authorList>
    </citation>
    <scope>NUCLEOTIDE SEQUENCE [LARGE SCALE GENOMIC DNA]</scope>
    <source>
        <strain evidence="3 4">SDUM461003</strain>
    </source>
</reference>
<accession>A0ABU1B1W7</accession>
<dbReference type="Pfam" id="PF14319">
    <property type="entry name" value="Zn_Tnp_IS91"/>
    <property type="match status" value="1"/>
</dbReference>